<dbReference type="PANTHER" id="PTHR45527">
    <property type="entry name" value="NONRIBOSOMAL PEPTIDE SYNTHETASE"/>
    <property type="match status" value="1"/>
</dbReference>
<dbReference type="PANTHER" id="PTHR45527:SF1">
    <property type="entry name" value="FATTY ACID SYNTHASE"/>
    <property type="match status" value="1"/>
</dbReference>
<name>A0ABT1H0Z6_9NOCA</name>
<comment type="caution">
    <text evidence="2">The sequence shown here is derived from an EMBL/GenBank/DDBJ whole genome shotgun (WGS) entry which is preliminary data.</text>
</comment>
<gene>
    <name evidence="2" type="ORF">LX12_001502</name>
</gene>
<keyword evidence="3" id="KW-1185">Reference proteome</keyword>
<dbReference type="Gene3D" id="3.30.559.10">
    <property type="entry name" value="Chloramphenicol acetyltransferase-like domain"/>
    <property type="match status" value="1"/>
</dbReference>
<dbReference type="EMBL" id="JAMTCG010000003">
    <property type="protein sequence ID" value="MCP2160315.1"/>
    <property type="molecule type" value="Genomic_DNA"/>
</dbReference>
<dbReference type="RefSeq" id="WP_253653928.1">
    <property type="nucleotide sequence ID" value="NZ_BAAAOE010000003.1"/>
</dbReference>
<reference evidence="2 3" key="1">
    <citation type="submission" date="2022-06" db="EMBL/GenBank/DDBJ databases">
        <title>Genomic Encyclopedia of Archaeal and Bacterial Type Strains, Phase II (KMG-II): from individual species to whole genera.</title>
        <authorList>
            <person name="Goeker M."/>
        </authorList>
    </citation>
    <scope>NUCLEOTIDE SEQUENCE [LARGE SCALE GENOMIC DNA]</scope>
    <source>
        <strain evidence="2 3">DSM 45037</strain>
    </source>
</reference>
<evidence type="ECO:0000313" key="3">
    <source>
        <dbReference type="Proteomes" id="UP001205740"/>
    </source>
</evidence>
<dbReference type="InterPro" id="IPR001242">
    <property type="entry name" value="Condensation_dom"/>
</dbReference>
<evidence type="ECO:0000313" key="2">
    <source>
        <dbReference type="EMBL" id="MCP2160315.1"/>
    </source>
</evidence>
<protein>
    <submittedName>
        <fullName evidence="2">Condensation domain-containing protein</fullName>
    </submittedName>
</protein>
<feature type="domain" description="Condensation" evidence="1">
    <location>
        <begin position="174"/>
        <end position="389"/>
    </location>
</feature>
<accession>A0ABT1H0Z6</accession>
<proteinExistence type="predicted"/>
<organism evidence="2 3">
    <name type="scientific">Williamsia serinedens</name>
    <dbReference type="NCBI Taxonomy" id="391736"/>
    <lineage>
        <taxon>Bacteria</taxon>
        <taxon>Bacillati</taxon>
        <taxon>Actinomycetota</taxon>
        <taxon>Actinomycetes</taxon>
        <taxon>Mycobacteriales</taxon>
        <taxon>Nocardiaceae</taxon>
        <taxon>Williamsia</taxon>
    </lineage>
</organism>
<dbReference type="Proteomes" id="UP001205740">
    <property type="component" value="Unassembled WGS sequence"/>
</dbReference>
<dbReference type="SUPFAM" id="SSF52777">
    <property type="entry name" value="CoA-dependent acyltransferases"/>
    <property type="match status" value="2"/>
</dbReference>
<dbReference type="Gene3D" id="3.30.559.30">
    <property type="entry name" value="Nonribosomal peptide synthetase, condensation domain"/>
    <property type="match status" value="1"/>
</dbReference>
<dbReference type="Pfam" id="PF00668">
    <property type="entry name" value="Condensation"/>
    <property type="match status" value="1"/>
</dbReference>
<evidence type="ECO:0000259" key="1">
    <source>
        <dbReference type="Pfam" id="PF00668"/>
    </source>
</evidence>
<sequence length="502" mass="54524">MEFTELTDYPLTGGVLTEWVPRPAGRRGAGGWVDDARPLTPIHADYCRRGVEVFDPRAASADAPSGSWLGAVFEVPHRHDATAVQTALTAWMQRHEVFSTTVREVDGTLRRTTLDDDVVVTPRVVGSLRTGTRVHEHLLGVFDRLSPLRWPHCVAATISEPAVEHAPLTGTPRRDDRFLLVFGADHSVMDAYSMLLAIGEIQDLYRRALHGAPIDATPAGSHVDFSVRDHAVAASMHADHPAVRAWGAFLAHDGGRFPGFPLPVHGDTAARVARQSGMSSWVMTAGDAEALNAGARQRGHTMQTLVLTALADATARVADGTRTRFVMPLHTRTDPRHRASVGWFVGMVPVDLDPGTARGVDERLAAAADEVARRRDLAPFPYPRVAELLGSDATPRFVVSYVDCRRIPGADDWVRWGARTLRGSSTSPDEVYLWIVRSPAGISVSARFPSSATATDAVHRYLHALHEAIADLAEDLGVAHLLDRRRRAAVRPATALTPGGPR</sequence>
<dbReference type="InterPro" id="IPR023213">
    <property type="entry name" value="CAT-like_dom_sf"/>
</dbReference>